<name>A0A8X7WJ62_BRACI</name>
<evidence type="ECO:0000313" key="3">
    <source>
        <dbReference type="Proteomes" id="UP000886595"/>
    </source>
</evidence>
<organism evidence="2 3">
    <name type="scientific">Brassica carinata</name>
    <name type="common">Ethiopian mustard</name>
    <name type="synonym">Abyssinian cabbage</name>
    <dbReference type="NCBI Taxonomy" id="52824"/>
    <lineage>
        <taxon>Eukaryota</taxon>
        <taxon>Viridiplantae</taxon>
        <taxon>Streptophyta</taxon>
        <taxon>Embryophyta</taxon>
        <taxon>Tracheophyta</taxon>
        <taxon>Spermatophyta</taxon>
        <taxon>Magnoliopsida</taxon>
        <taxon>eudicotyledons</taxon>
        <taxon>Gunneridae</taxon>
        <taxon>Pentapetalae</taxon>
        <taxon>rosids</taxon>
        <taxon>malvids</taxon>
        <taxon>Brassicales</taxon>
        <taxon>Brassicaceae</taxon>
        <taxon>Brassiceae</taxon>
        <taxon>Brassica</taxon>
    </lineage>
</organism>
<gene>
    <name evidence="2" type="ORF">Bca52824_001320</name>
</gene>
<dbReference type="EMBL" id="JAAMPC010000001">
    <property type="protein sequence ID" value="KAG2330140.1"/>
    <property type="molecule type" value="Genomic_DNA"/>
</dbReference>
<comment type="caution">
    <text evidence="2">The sequence shown here is derived from an EMBL/GenBank/DDBJ whole genome shotgun (WGS) entry which is preliminary data.</text>
</comment>
<accession>A0A8X7WJ62</accession>
<feature type="region of interest" description="Disordered" evidence="1">
    <location>
        <begin position="131"/>
        <end position="183"/>
    </location>
</feature>
<reference evidence="2 3" key="1">
    <citation type="submission" date="2020-02" db="EMBL/GenBank/DDBJ databases">
        <authorList>
            <person name="Ma Q."/>
            <person name="Huang Y."/>
            <person name="Song X."/>
            <person name="Pei D."/>
        </authorList>
    </citation>
    <scope>NUCLEOTIDE SEQUENCE [LARGE SCALE GENOMIC DNA]</scope>
    <source>
        <strain evidence="2">Sxm20200214</strain>
        <tissue evidence="2">Leaf</tissue>
    </source>
</reference>
<dbReference type="AlphaFoldDB" id="A0A8X7WJ62"/>
<evidence type="ECO:0000313" key="2">
    <source>
        <dbReference type="EMBL" id="KAG2330140.1"/>
    </source>
</evidence>
<sequence length="183" mass="19010">MLVMTAPGARNSRSAIPGRDLEPAGIKDCSGLTCGLDLESAGTKDCRVVDETGDPALNILPYGYGIVYAVSALVAAGEFSEEAIEEDGTIQEESTGIIEEEDACPNATEKDLAVVEMAKTDGTRKRLVKPVSSMAGSTKMRLASAPLSPCKRAAAKAGGRHGGGTKRLEDKGTSNPKLGQQKS</sequence>
<feature type="compositionally biased region" description="Polar residues" evidence="1">
    <location>
        <begin position="173"/>
        <end position="183"/>
    </location>
</feature>
<evidence type="ECO:0000256" key="1">
    <source>
        <dbReference type="SAM" id="MobiDB-lite"/>
    </source>
</evidence>
<protein>
    <submittedName>
        <fullName evidence="2">Uncharacterized protein</fullName>
    </submittedName>
</protein>
<dbReference type="Proteomes" id="UP000886595">
    <property type="component" value="Unassembled WGS sequence"/>
</dbReference>
<keyword evidence="3" id="KW-1185">Reference proteome</keyword>
<proteinExistence type="predicted"/>